<reference evidence="7 8" key="1">
    <citation type="submission" date="2018-02" db="EMBL/GenBank/DDBJ databases">
        <title>Draft genome sequences of four Legionella pneumophila clinical strains isolated in Ontario.</title>
        <authorList>
            <person name="Fortuna A."/>
            <person name="Ramnarine R."/>
            <person name="Li A."/>
            <person name="Frantz C."/>
            <person name="Mallo G."/>
        </authorList>
    </citation>
    <scope>NUCLEOTIDE SEQUENCE [LARGE SCALE GENOMIC DNA]</scope>
    <source>
        <strain evidence="7 8">LG61</strain>
    </source>
</reference>
<name>A0A2S6F1F4_LEGPN</name>
<gene>
    <name evidence="7" type="ORF">C3928_04315</name>
</gene>
<dbReference type="GO" id="GO:0015293">
    <property type="term" value="F:symporter activity"/>
    <property type="evidence" value="ECO:0007669"/>
    <property type="project" value="UniProtKB-KW"/>
</dbReference>
<dbReference type="OrthoDB" id="9768885at2"/>
<dbReference type="GO" id="GO:0006835">
    <property type="term" value="P:dicarboxylic acid transport"/>
    <property type="evidence" value="ECO:0007669"/>
    <property type="project" value="TreeGrafter"/>
</dbReference>
<dbReference type="Pfam" id="PF00375">
    <property type="entry name" value="SDF"/>
    <property type="match status" value="1"/>
</dbReference>
<keyword evidence="3" id="KW-1003">Cell membrane</keyword>
<dbReference type="RefSeq" id="WP_027228369.1">
    <property type="nucleotide sequence ID" value="NZ_FJAK01000004.1"/>
</dbReference>
<protein>
    <submittedName>
        <fullName evidence="7">Dicarboxylate/amino acid:cation symporter</fullName>
    </submittedName>
</protein>
<organism evidence="7 8">
    <name type="scientific">Legionella pneumophila</name>
    <dbReference type="NCBI Taxonomy" id="446"/>
    <lineage>
        <taxon>Bacteria</taxon>
        <taxon>Pseudomonadati</taxon>
        <taxon>Pseudomonadota</taxon>
        <taxon>Gammaproteobacteria</taxon>
        <taxon>Legionellales</taxon>
        <taxon>Legionellaceae</taxon>
        <taxon>Legionella</taxon>
    </lineage>
</organism>
<evidence type="ECO:0000256" key="5">
    <source>
        <dbReference type="ARBA" id="ARBA00022989"/>
    </source>
</evidence>
<evidence type="ECO:0000256" key="2">
    <source>
        <dbReference type="ARBA" id="ARBA00022448"/>
    </source>
</evidence>
<dbReference type="EMBL" id="PQWY01000010">
    <property type="protein sequence ID" value="PPK31267.1"/>
    <property type="molecule type" value="Genomic_DNA"/>
</dbReference>
<evidence type="ECO:0000256" key="1">
    <source>
        <dbReference type="ARBA" id="ARBA00004651"/>
    </source>
</evidence>
<comment type="caution">
    <text evidence="7">The sequence shown here is derived from an EMBL/GenBank/DDBJ whole genome shotgun (WGS) entry which is preliminary data.</text>
</comment>
<comment type="subcellular location">
    <subcellularLocation>
        <location evidence="1">Cell membrane</location>
        <topology evidence="1">Multi-pass membrane protein</topology>
    </subcellularLocation>
</comment>
<evidence type="ECO:0000256" key="6">
    <source>
        <dbReference type="ARBA" id="ARBA00023136"/>
    </source>
</evidence>
<keyword evidence="6" id="KW-0472">Membrane</keyword>
<dbReference type="PANTHER" id="PTHR42865:SF7">
    <property type="entry name" value="PROTON_GLUTAMATE-ASPARTATE SYMPORTER"/>
    <property type="match status" value="1"/>
</dbReference>
<dbReference type="PRINTS" id="PR00173">
    <property type="entry name" value="EDTRNSPORT"/>
</dbReference>
<proteinExistence type="predicted"/>
<dbReference type="InterPro" id="IPR001991">
    <property type="entry name" value="Na-dicarboxylate_symporter"/>
</dbReference>
<sequence>MATQFNTLKSYIFPIILLLSILLGGLTGYVFNQNVAWLKPFGDIFLNLIFTTIVPLIFFSVSSAIARTGSIGKLGKIFYSMTVIFLFTGIVAAVYALFIVLLFPPAQNMPVLLESSKQLSPTNLSDRLIEIFTVPEFSKLFSHEHILALILFSILVGLAVVYSKEKGAIFNSFLKAGEEVFMSVFRLIMYYAPIGFFAYFAVIVSEIGPQLMGNYLRIAILYYTASVLYFFFALTAYAYLAGKFQAIRLFWRNIFLPVATSIATCSSAASIPANLMATKSMRIPAEIYETSIPLGSIIHKDGSVMGGIFKIAFLFGIFHLPFTSLPVLLMALGVSLLVGTVMGAIPSGGMLGELLILSVYGFPPSVLIAVAAISIIIDPIATMVNVTSNSACSMMIARLVEGKNWFLRSSHENNL</sequence>
<evidence type="ECO:0000313" key="8">
    <source>
        <dbReference type="Proteomes" id="UP000239239"/>
    </source>
</evidence>
<keyword evidence="4" id="KW-0812">Transmembrane</keyword>
<dbReference type="SUPFAM" id="SSF118215">
    <property type="entry name" value="Proton glutamate symport protein"/>
    <property type="match status" value="1"/>
</dbReference>
<dbReference type="Proteomes" id="UP000239239">
    <property type="component" value="Unassembled WGS sequence"/>
</dbReference>
<dbReference type="PANTHER" id="PTHR42865">
    <property type="entry name" value="PROTON/GLUTAMATE-ASPARTATE SYMPORTER"/>
    <property type="match status" value="1"/>
</dbReference>
<evidence type="ECO:0000313" key="7">
    <source>
        <dbReference type="EMBL" id="PPK31267.1"/>
    </source>
</evidence>
<dbReference type="GO" id="GO:0005886">
    <property type="term" value="C:plasma membrane"/>
    <property type="evidence" value="ECO:0007669"/>
    <property type="project" value="UniProtKB-SubCell"/>
</dbReference>
<dbReference type="Gene3D" id="1.10.3860.10">
    <property type="entry name" value="Sodium:dicarboxylate symporter"/>
    <property type="match status" value="1"/>
</dbReference>
<dbReference type="InterPro" id="IPR036458">
    <property type="entry name" value="Na:dicarbo_symporter_sf"/>
</dbReference>
<evidence type="ECO:0000256" key="3">
    <source>
        <dbReference type="ARBA" id="ARBA00022475"/>
    </source>
</evidence>
<keyword evidence="5" id="KW-1133">Transmembrane helix</keyword>
<accession>A0A2S6F1F4</accession>
<dbReference type="AlphaFoldDB" id="A0A2S6F1F4"/>
<keyword evidence="2" id="KW-0813">Transport</keyword>
<evidence type="ECO:0000256" key="4">
    <source>
        <dbReference type="ARBA" id="ARBA00022692"/>
    </source>
</evidence>